<keyword evidence="2" id="KW-0812">Transmembrane</keyword>
<sequence length="135" mass="14669">MFDDLKVSDWWFLGIAAFVGYLTVKHFMDKLPGNSSHNQAGAPAGPEVHHKENSARSVAVASTPGDAPLHWHQVLEVDAGASPEELMQAYERKLQLYHPDKMAGLGPAFMAIAEARTKEIHEAYQQGCAARGGSV</sequence>
<dbReference type="SMART" id="SM00271">
    <property type="entry name" value="DnaJ"/>
    <property type="match status" value="1"/>
</dbReference>
<proteinExistence type="predicted"/>
<dbReference type="SUPFAM" id="SSF46565">
    <property type="entry name" value="Chaperone J-domain"/>
    <property type="match status" value="1"/>
</dbReference>
<evidence type="ECO:0000259" key="3">
    <source>
        <dbReference type="PROSITE" id="PS50076"/>
    </source>
</evidence>
<dbReference type="RefSeq" id="WP_310321549.1">
    <property type="nucleotide sequence ID" value="NZ_JAVDWU010000012.1"/>
</dbReference>
<keyword evidence="2" id="KW-1133">Transmembrane helix</keyword>
<keyword evidence="2" id="KW-0472">Membrane</keyword>
<evidence type="ECO:0000256" key="1">
    <source>
        <dbReference type="SAM" id="MobiDB-lite"/>
    </source>
</evidence>
<keyword evidence="5" id="KW-1185">Reference proteome</keyword>
<evidence type="ECO:0000313" key="5">
    <source>
        <dbReference type="Proteomes" id="UP001265700"/>
    </source>
</evidence>
<feature type="domain" description="J" evidence="3">
    <location>
        <begin position="70"/>
        <end position="132"/>
    </location>
</feature>
<dbReference type="CDD" id="cd06257">
    <property type="entry name" value="DnaJ"/>
    <property type="match status" value="1"/>
</dbReference>
<evidence type="ECO:0000256" key="2">
    <source>
        <dbReference type="SAM" id="Phobius"/>
    </source>
</evidence>
<protein>
    <submittedName>
        <fullName evidence="4">DnaJ-domain-containing protein 1</fullName>
    </submittedName>
</protein>
<dbReference type="Pfam" id="PF00226">
    <property type="entry name" value="DnaJ"/>
    <property type="match status" value="1"/>
</dbReference>
<dbReference type="InterPro" id="IPR001623">
    <property type="entry name" value="DnaJ_domain"/>
</dbReference>
<gene>
    <name evidence="4" type="ORF">J2W49_004608</name>
</gene>
<feature type="transmembrane region" description="Helical" evidence="2">
    <location>
        <begin position="12"/>
        <end position="28"/>
    </location>
</feature>
<evidence type="ECO:0000313" key="4">
    <source>
        <dbReference type="EMBL" id="MDR7152630.1"/>
    </source>
</evidence>
<comment type="caution">
    <text evidence="4">The sequence shown here is derived from an EMBL/GenBank/DDBJ whole genome shotgun (WGS) entry which is preliminary data.</text>
</comment>
<dbReference type="PROSITE" id="PS50076">
    <property type="entry name" value="DNAJ_2"/>
    <property type="match status" value="1"/>
</dbReference>
<feature type="region of interest" description="Disordered" evidence="1">
    <location>
        <begin position="36"/>
        <end position="62"/>
    </location>
</feature>
<accession>A0ABU1WTL8</accession>
<organism evidence="4 5">
    <name type="scientific">Hydrogenophaga palleronii</name>
    <dbReference type="NCBI Taxonomy" id="65655"/>
    <lineage>
        <taxon>Bacteria</taxon>
        <taxon>Pseudomonadati</taxon>
        <taxon>Pseudomonadota</taxon>
        <taxon>Betaproteobacteria</taxon>
        <taxon>Burkholderiales</taxon>
        <taxon>Comamonadaceae</taxon>
        <taxon>Hydrogenophaga</taxon>
    </lineage>
</organism>
<dbReference type="Proteomes" id="UP001265700">
    <property type="component" value="Unassembled WGS sequence"/>
</dbReference>
<dbReference type="Gene3D" id="1.10.287.110">
    <property type="entry name" value="DnaJ domain"/>
    <property type="match status" value="1"/>
</dbReference>
<reference evidence="4 5" key="1">
    <citation type="submission" date="2023-07" db="EMBL/GenBank/DDBJ databases">
        <title>Sorghum-associated microbial communities from plants grown in Nebraska, USA.</title>
        <authorList>
            <person name="Schachtman D."/>
        </authorList>
    </citation>
    <scope>NUCLEOTIDE SEQUENCE [LARGE SCALE GENOMIC DNA]</scope>
    <source>
        <strain evidence="4 5">4249</strain>
    </source>
</reference>
<dbReference type="InterPro" id="IPR036869">
    <property type="entry name" value="J_dom_sf"/>
</dbReference>
<dbReference type="PRINTS" id="PR00625">
    <property type="entry name" value="JDOMAIN"/>
</dbReference>
<name>A0ABU1WTL8_9BURK</name>
<dbReference type="EMBL" id="JAVDWU010000012">
    <property type="protein sequence ID" value="MDR7152630.1"/>
    <property type="molecule type" value="Genomic_DNA"/>
</dbReference>